<feature type="region of interest" description="Disordered" evidence="1">
    <location>
        <begin position="509"/>
        <end position="567"/>
    </location>
</feature>
<dbReference type="GO" id="GO:0030127">
    <property type="term" value="C:COPII vesicle coat"/>
    <property type="evidence" value="ECO:0007669"/>
    <property type="project" value="InterPro"/>
</dbReference>
<feature type="compositionally biased region" description="Basic and acidic residues" evidence="1">
    <location>
        <begin position="689"/>
        <end position="701"/>
    </location>
</feature>
<dbReference type="GO" id="GO:0000149">
    <property type="term" value="F:SNARE binding"/>
    <property type="evidence" value="ECO:0007669"/>
    <property type="project" value="TreeGrafter"/>
</dbReference>
<feature type="compositionally biased region" description="Low complexity" evidence="1">
    <location>
        <begin position="520"/>
        <end position="533"/>
    </location>
</feature>
<organism evidence="3 4">
    <name type="scientific">Lymnaea stagnalis</name>
    <name type="common">Great pond snail</name>
    <name type="synonym">Helix stagnalis</name>
    <dbReference type="NCBI Taxonomy" id="6523"/>
    <lineage>
        <taxon>Eukaryota</taxon>
        <taxon>Metazoa</taxon>
        <taxon>Spiralia</taxon>
        <taxon>Lophotrochozoa</taxon>
        <taxon>Mollusca</taxon>
        <taxon>Gastropoda</taxon>
        <taxon>Heterobranchia</taxon>
        <taxon>Euthyneura</taxon>
        <taxon>Panpulmonata</taxon>
        <taxon>Hygrophila</taxon>
        <taxon>Lymnaeoidea</taxon>
        <taxon>Lymnaeidae</taxon>
        <taxon>Lymnaea</taxon>
    </lineage>
</organism>
<feature type="region of interest" description="Disordered" evidence="1">
    <location>
        <begin position="689"/>
        <end position="724"/>
    </location>
</feature>
<evidence type="ECO:0000313" key="3">
    <source>
        <dbReference type="EMBL" id="CAL1543139.1"/>
    </source>
</evidence>
<evidence type="ECO:0000259" key="2">
    <source>
        <dbReference type="PROSITE" id="PS50234"/>
    </source>
</evidence>
<dbReference type="PANTHER" id="PTHR13803:SF36">
    <property type="entry name" value="TYPE A VON WILLEBRAND FACTOR DOMAIN-CONTAINING PROTEIN"/>
    <property type="match status" value="1"/>
</dbReference>
<dbReference type="GO" id="GO:0070971">
    <property type="term" value="C:endoplasmic reticulum exit site"/>
    <property type="evidence" value="ECO:0007669"/>
    <property type="project" value="TreeGrafter"/>
</dbReference>
<dbReference type="InterPro" id="IPR050550">
    <property type="entry name" value="SEC23_SEC24_subfamily"/>
</dbReference>
<dbReference type="EMBL" id="CAXITT010000527">
    <property type="protein sequence ID" value="CAL1543139.1"/>
    <property type="molecule type" value="Genomic_DNA"/>
</dbReference>
<keyword evidence="4" id="KW-1185">Reference proteome</keyword>
<dbReference type="Gene3D" id="2.30.30.380">
    <property type="entry name" value="Zn-finger domain of Sec23/24"/>
    <property type="match status" value="1"/>
</dbReference>
<dbReference type="InterPro" id="IPR002035">
    <property type="entry name" value="VWF_A"/>
</dbReference>
<protein>
    <recommendedName>
        <fullName evidence="2">VWFA domain-containing protein</fullName>
    </recommendedName>
</protein>
<dbReference type="GO" id="GO:0006886">
    <property type="term" value="P:intracellular protein transport"/>
    <property type="evidence" value="ECO:0007669"/>
    <property type="project" value="InterPro"/>
</dbReference>
<feature type="domain" description="VWFA" evidence="2">
    <location>
        <begin position="204"/>
        <end position="466"/>
    </location>
</feature>
<feature type="compositionally biased region" description="Acidic residues" evidence="1">
    <location>
        <begin position="24"/>
        <end position="33"/>
    </location>
</feature>
<evidence type="ECO:0000313" key="4">
    <source>
        <dbReference type="Proteomes" id="UP001497497"/>
    </source>
</evidence>
<feature type="region of interest" description="Disordered" evidence="1">
    <location>
        <begin position="24"/>
        <end position="92"/>
    </location>
</feature>
<dbReference type="Proteomes" id="UP001497497">
    <property type="component" value="Unassembled WGS sequence"/>
</dbReference>
<feature type="region of interest" description="Disordered" evidence="1">
    <location>
        <begin position="759"/>
        <end position="791"/>
    </location>
</feature>
<dbReference type="Gene3D" id="3.40.50.410">
    <property type="entry name" value="von Willebrand factor, type A domain"/>
    <property type="match status" value="1"/>
</dbReference>
<dbReference type="SUPFAM" id="SSF53300">
    <property type="entry name" value="vWA-like"/>
    <property type="match status" value="1"/>
</dbReference>
<dbReference type="SMART" id="SM00327">
    <property type="entry name" value="VWA"/>
    <property type="match status" value="1"/>
</dbReference>
<sequence>MGVEILTIMDFASKYILANDEEEYESVSEEEFEQGMHISDSASSSDGDDEADRRPKGNNPGHSSPKKKKFLKNRHHWRHKRQSNDEADGNDVKESTAICEAKIPSKRRFRRADTNVVSVNFSTLLAPGNMHAGEPVVCTKCSAILSHISRVVLEKKEWPCEFCDELISVDIDLEEIPTSEDVTYLIEPAMTTATSTMSGLDQSLVIFCVDTSGSMCVTTEISGTIKLRGTSQLKRLQSFVENDEVDQRLPSQRGQSVTYISRLQAMQAAVDHQLGEMAKNHPNRRVALITFNNEVTIVGDGSQRETIVSGDKLKSEEELSKIGSEAPLPQAIKGSRRILGEKVYNLEEGGATALGPALIVAVNMAAHHPGSKVILCTDGKANIGLGKLEDSTEEQAALDFYTHTAESAFAKGVTVSVITIEGTDCKLVHVGMLADKTGGQVNIVDPLKLTEEFGNILADPIIATRVKAFFILHKELYVIDESDPDSKLSRAEHNAGNVKSSSTITFEFAKRKQSSDVPNSSESSTEGSQSSKSENSDMHAGGVDTKGVSQKAPGAGDPEDPLKVPDTEDAARNFPFQLQIEYTDTEGNKALRVLTRAMPATCDRKVTEKNANLEVLGAHAAKKSADLALKGQFSKSRGLALMNQRLAWRNTHSDTSSTMDRAKYKVIYSKIQSMENFIQRKQMQEIDQFGHTRSDSEHSDTDELYDDGQNSSAKAPPPPREYTKGYIATKFKKMHSERASEMEDSMANMMYRFRSVGADEMSAPAPGDKMLALPSSSSDKQEKKSGKGKRK</sequence>
<dbReference type="PANTHER" id="PTHR13803">
    <property type="entry name" value="SEC24-RELATED PROTEIN"/>
    <property type="match status" value="1"/>
</dbReference>
<dbReference type="AlphaFoldDB" id="A0AAV2IA22"/>
<dbReference type="InterPro" id="IPR036465">
    <property type="entry name" value="vWFA_dom_sf"/>
</dbReference>
<gene>
    <name evidence="3" type="ORF">GSLYS_00016673001</name>
</gene>
<evidence type="ECO:0000256" key="1">
    <source>
        <dbReference type="SAM" id="MobiDB-lite"/>
    </source>
</evidence>
<dbReference type="GO" id="GO:0090110">
    <property type="term" value="P:COPII-coated vesicle cargo loading"/>
    <property type="evidence" value="ECO:0007669"/>
    <property type="project" value="TreeGrafter"/>
</dbReference>
<name>A0AAV2IA22_LYMST</name>
<accession>A0AAV2IA22</accession>
<feature type="compositionally biased region" description="Basic residues" evidence="1">
    <location>
        <begin position="64"/>
        <end position="81"/>
    </location>
</feature>
<dbReference type="SUPFAM" id="SSF82919">
    <property type="entry name" value="Zn-finger domain of Sec23/24"/>
    <property type="match status" value="1"/>
</dbReference>
<dbReference type="GO" id="GO:0008270">
    <property type="term" value="F:zinc ion binding"/>
    <property type="evidence" value="ECO:0007669"/>
    <property type="project" value="InterPro"/>
</dbReference>
<comment type="caution">
    <text evidence="3">The sequence shown here is derived from an EMBL/GenBank/DDBJ whole genome shotgun (WGS) entry which is preliminary data.</text>
</comment>
<proteinExistence type="predicted"/>
<dbReference type="PROSITE" id="PS50234">
    <property type="entry name" value="VWFA"/>
    <property type="match status" value="1"/>
</dbReference>
<reference evidence="3 4" key="1">
    <citation type="submission" date="2024-04" db="EMBL/GenBank/DDBJ databases">
        <authorList>
            <consortium name="Genoscope - CEA"/>
            <person name="William W."/>
        </authorList>
    </citation>
    <scope>NUCLEOTIDE SEQUENCE [LARGE SCALE GENOMIC DNA]</scope>
</reference>
<dbReference type="InterPro" id="IPR036174">
    <property type="entry name" value="Znf_Sec23_Sec24_sf"/>
</dbReference>